<sequence length="92" mass="10728">MESPHSYPEGRNQKASTQREKTEEITWVPRVVSSSTPKEDVPLRVHISSTIVRLSNVRKLLRSRLRMNAFRISVSMQEGYLERPLSNDFERT</sequence>
<feature type="region of interest" description="Disordered" evidence="1">
    <location>
        <begin position="1"/>
        <end position="23"/>
    </location>
</feature>
<evidence type="ECO:0000313" key="3">
    <source>
        <dbReference type="Proteomes" id="UP000499080"/>
    </source>
</evidence>
<evidence type="ECO:0000313" key="2">
    <source>
        <dbReference type="EMBL" id="GBN08029.1"/>
    </source>
</evidence>
<proteinExistence type="predicted"/>
<dbReference type="AlphaFoldDB" id="A0A4Y2L0V4"/>
<dbReference type="Proteomes" id="UP000499080">
    <property type="component" value="Unassembled WGS sequence"/>
</dbReference>
<keyword evidence="3" id="KW-1185">Reference proteome</keyword>
<accession>A0A4Y2L0V4</accession>
<name>A0A4Y2L0V4_ARAVE</name>
<gene>
    <name evidence="2" type="ORF">AVEN_8246_1</name>
</gene>
<reference evidence="2 3" key="1">
    <citation type="journal article" date="2019" name="Sci. Rep.">
        <title>Orb-weaving spider Araneus ventricosus genome elucidates the spidroin gene catalogue.</title>
        <authorList>
            <person name="Kono N."/>
            <person name="Nakamura H."/>
            <person name="Ohtoshi R."/>
            <person name="Moran D.A.P."/>
            <person name="Shinohara A."/>
            <person name="Yoshida Y."/>
            <person name="Fujiwara M."/>
            <person name="Mori M."/>
            <person name="Tomita M."/>
            <person name="Arakawa K."/>
        </authorList>
    </citation>
    <scope>NUCLEOTIDE SEQUENCE [LARGE SCALE GENOMIC DNA]</scope>
</reference>
<organism evidence="2 3">
    <name type="scientific">Araneus ventricosus</name>
    <name type="common">Orbweaver spider</name>
    <name type="synonym">Epeira ventricosa</name>
    <dbReference type="NCBI Taxonomy" id="182803"/>
    <lineage>
        <taxon>Eukaryota</taxon>
        <taxon>Metazoa</taxon>
        <taxon>Ecdysozoa</taxon>
        <taxon>Arthropoda</taxon>
        <taxon>Chelicerata</taxon>
        <taxon>Arachnida</taxon>
        <taxon>Araneae</taxon>
        <taxon>Araneomorphae</taxon>
        <taxon>Entelegynae</taxon>
        <taxon>Araneoidea</taxon>
        <taxon>Araneidae</taxon>
        <taxon>Araneus</taxon>
    </lineage>
</organism>
<comment type="caution">
    <text evidence="2">The sequence shown here is derived from an EMBL/GenBank/DDBJ whole genome shotgun (WGS) entry which is preliminary data.</text>
</comment>
<protein>
    <submittedName>
        <fullName evidence="2">Uncharacterized protein</fullName>
    </submittedName>
</protein>
<dbReference type="EMBL" id="BGPR01005223">
    <property type="protein sequence ID" value="GBN08029.1"/>
    <property type="molecule type" value="Genomic_DNA"/>
</dbReference>
<evidence type="ECO:0000256" key="1">
    <source>
        <dbReference type="SAM" id="MobiDB-lite"/>
    </source>
</evidence>